<accession>A0A7X3MQQ3</accession>
<dbReference type="RefSeq" id="WP_160883858.1">
    <property type="nucleotide sequence ID" value="NZ_WURB01000004.1"/>
</dbReference>
<organism evidence="2 3">
    <name type="scientific">Microvirga makkahensis</name>
    <dbReference type="NCBI Taxonomy" id="1128670"/>
    <lineage>
        <taxon>Bacteria</taxon>
        <taxon>Pseudomonadati</taxon>
        <taxon>Pseudomonadota</taxon>
        <taxon>Alphaproteobacteria</taxon>
        <taxon>Hyphomicrobiales</taxon>
        <taxon>Methylobacteriaceae</taxon>
        <taxon>Microvirga</taxon>
    </lineage>
</organism>
<gene>
    <name evidence="2" type="ORF">GR328_07300</name>
</gene>
<name>A0A7X3MQQ3_9HYPH</name>
<dbReference type="Proteomes" id="UP000436483">
    <property type="component" value="Unassembled WGS sequence"/>
</dbReference>
<reference evidence="2 3" key="2">
    <citation type="submission" date="2020-01" db="EMBL/GenBank/DDBJ databases">
        <title>Microvirga sp. nov., an arsenate reduction bacterium isolated from Tibet hotspring sediments.</title>
        <authorList>
            <person name="Xian W.-D."/>
            <person name="Li W.-J."/>
        </authorList>
    </citation>
    <scope>NUCLEOTIDE SEQUENCE [LARGE SCALE GENOMIC DNA]</scope>
    <source>
        <strain evidence="2 3">KCTC 23863</strain>
    </source>
</reference>
<comment type="caution">
    <text evidence="2">The sequence shown here is derived from an EMBL/GenBank/DDBJ whole genome shotgun (WGS) entry which is preliminary data.</text>
</comment>
<dbReference type="AlphaFoldDB" id="A0A7X3MQQ3"/>
<evidence type="ECO:0000259" key="1">
    <source>
        <dbReference type="SMART" id="SM00974"/>
    </source>
</evidence>
<dbReference type="Pfam" id="PF13455">
    <property type="entry name" value="MUG113"/>
    <property type="match status" value="1"/>
</dbReference>
<proteinExistence type="predicted"/>
<protein>
    <submittedName>
        <fullName evidence="2">GIY-YIG nuclease family protein</fullName>
    </submittedName>
</protein>
<dbReference type="OrthoDB" id="8265034at2"/>
<evidence type="ECO:0000313" key="2">
    <source>
        <dbReference type="EMBL" id="MXQ11260.1"/>
    </source>
</evidence>
<dbReference type="EMBL" id="WURB01000004">
    <property type="protein sequence ID" value="MXQ11260.1"/>
    <property type="molecule type" value="Genomic_DNA"/>
</dbReference>
<dbReference type="InterPro" id="IPR018306">
    <property type="entry name" value="Phage_T5_Orf172_DNA-bd"/>
</dbReference>
<feature type="domain" description="Bacteriophage T5 Orf172 DNA-binding" evidence="1">
    <location>
        <begin position="31"/>
        <end position="111"/>
    </location>
</feature>
<dbReference type="SMART" id="SM00974">
    <property type="entry name" value="T5orf172"/>
    <property type="match status" value="1"/>
</dbReference>
<reference evidence="2 3" key="1">
    <citation type="submission" date="2019-12" db="EMBL/GenBank/DDBJ databases">
        <authorList>
            <person name="Yuan C.-G."/>
        </authorList>
    </citation>
    <scope>NUCLEOTIDE SEQUENCE [LARGE SCALE GENOMIC DNA]</scope>
    <source>
        <strain evidence="2 3">KCTC 23863</strain>
    </source>
</reference>
<sequence>MADTAEPFAQSRTIDNLPTIQYSIVYVVTNPAMPGLIKIGKTTHEDANLRIAQLYTTGVPFPFKLEFACRVTNADEVEQALHTAFAPNRVNAKREFFAVEPAQAIAILKLLHTEDATAEISGRPPLVAEQELAAAENFRSRRPNLDFSEMGIPVGSILQSTTKDVSVTVVSSKRVRLGDEEMSLTAATRRVLGLEYSVAPGPYWTFDGRLLREIYQETYGER</sequence>
<evidence type="ECO:0000313" key="3">
    <source>
        <dbReference type="Proteomes" id="UP000436483"/>
    </source>
</evidence>
<keyword evidence="3" id="KW-1185">Reference proteome</keyword>